<reference evidence="1" key="2">
    <citation type="journal article" date="2015" name="Fish Shellfish Immunol.">
        <title>Early steps in the European eel (Anguilla anguilla)-Vibrio vulnificus interaction in the gills: Role of the RtxA13 toxin.</title>
        <authorList>
            <person name="Callol A."/>
            <person name="Pajuelo D."/>
            <person name="Ebbesson L."/>
            <person name="Teles M."/>
            <person name="MacKenzie S."/>
            <person name="Amaro C."/>
        </authorList>
    </citation>
    <scope>NUCLEOTIDE SEQUENCE</scope>
</reference>
<dbReference type="AlphaFoldDB" id="A0A0E9QUU9"/>
<organism evidence="1">
    <name type="scientific">Anguilla anguilla</name>
    <name type="common">European freshwater eel</name>
    <name type="synonym">Muraena anguilla</name>
    <dbReference type="NCBI Taxonomy" id="7936"/>
    <lineage>
        <taxon>Eukaryota</taxon>
        <taxon>Metazoa</taxon>
        <taxon>Chordata</taxon>
        <taxon>Craniata</taxon>
        <taxon>Vertebrata</taxon>
        <taxon>Euteleostomi</taxon>
        <taxon>Actinopterygii</taxon>
        <taxon>Neopterygii</taxon>
        <taxon>Teleostei</taxon>
        <taxon>Anguilliformes</taxon>
        <taxon>Anguillidae</taxon>
        <taxon>Anguilla</taxon>
    </lineage>
</organism>
<accession>A0A0E9QUU9</accession>
<reference evidence="1" key="1">
    <citation type="submission" date="2014-11" db="EMBL/GenBank/DDBJ databases">
        <authorList>
            <person name="Amaro Gonzalez C."/>
        </authorList>
    </citation>
    <scope>NUCLEOTIDE SEQUENCE</scope>
</reference>
<sequence length="25" mass="2964">MTVWCQNRSTETLKLTMGLIIVRRL</sequence>
<name>A0A0E9QUU9_ANGAN</name>
<proteinExistence type="predicted"/>
<protein>
    <submittedName>
        <fullName evidence="1">Uncharacterized protein</fullName>
    </submittedName>
</protein>
<dbReference type="EMBL" id="GBXM01088537">
    <property type="protein sequence ID" value="JAH20040.1"/>
    <property type="molecule type" value="Transcribed_RNA"/>
</dbReference>
<dbReference type="EMBL" id="GBXM01103587">
    <property type="protein sequence ID" value="JAH04990.1"/>
    <property type="molecule type" value="Transcribed_RNA"/>
</dbReference>
<evidence type="ECO:0000313" key="1">
    <source>
        <dbReference type="EMBL" id="JAH20040.1"/>
    </source>
</evidence>